<gene>
    <name evidence="1" type="ORF">Plil01_000982600</name>
</gene>
<evidence type="ECO:0000313" key="2">
    <source>
        <dbReference type="Proteomes" id="UP001165083"/>
    </source>
</evidence>
<organism evidence="1 2">
    <name type="scientific">Phytophthora lilii</name>
    <dbReference type="NCBI Taxonomy" id="2077276"/>
    <lineage>
        <taxon>Eukaryota</taxon>
        <taxon>Sar</taxon>
        <taxon>Stramenopiles</taxon>
        <taxon>Oomycota</taxon>
        <taxon>Peronosporomycetes</taxon>
        <taxon>Peronosporales</taxon>
        <taxon>Peronosporaceae</taxon>
        <taxon>Phytophthora</taxon>
    </lineage>
</organism>
<dbReference type="Proteomes" id="UP001165083">
    <property type="component" value="Unassembled WGS sequence"/>
</dbReference>
<reference evidence="1" key="1">
    <citation type="submission" date="2023-04" db="EMBL/GenBank/DDBJ databases">
        <title>Phytophthora lilii NBRC 32176.</title>
        <authorList>
            <person name="Ichikawa N."/>
            <person name="Sato H."/>
            <person name="Tonouchi N."/>
        </authorList>
    </citation>
    <scope>NUCLEOTIDE SEQUENCE</scope>
    <source>
        <strain evidence="1">NBRC 32176</strain>
    </source>
</reference>
<proteinExistence type="predicted"/>
<sequence>MSSENMLQKVLSYLIQRDGGWKQALEVFLQCSTDVEGDLRLLLEMEHIGRVSDASILHFVNELPQVEWIVAACDIMLQNQKRWDVCMVASMLFEAMGHATGNTLMLAEICWIQRLNFSIRAIVSSAPVTITSCSDRNMLYVGSPGNGKCGRPILRGSKRVLENKRELWRFVPITTTYDGYRILNVGAPEYIFSSCDVMNYSSEKEMARVCIDRQNHTSVKHDEWRLKQVEGCTYTLYNPKKATFLAVSAAVDGCAGPVVTTAFRPLDERWSSSREWLILAAAPPMLELGLDQFFLREYSAAANTFGRVLATTNLSFNDFKKTLCYRAAASLLLRNEGCYEHDLSVLAKYGETPDVFFDTLGTKLTTDDRWVLRRRPVFDPERLIEY</sequence>
<dbReference type="OrthoDB" id="161417at2759"/>
<dbReference type="AlphaFoldDB" id="A0A9W6U1H5"/>
<name>A0A9W6U1H5_9STRA</name>
<evidence type="ECO:0000313" key="1">
    <source>
        <dbReference type="EMBL" id="GMF24085.1"/>
    </source>
</evidence>
<protein>
    <submittedName>
        <fullName evidence="1">Unnamed protein product</fullName>
    </submittedName>
</protein>
<dbReference type="EMBL" id="BSXW01000502">
    <property type="protein sequence ID" value="GMF24085.1"/>
    <property type="molecule type" value="Genomic_DNA"/>
</dbReference>
<accession>A0A9W6U1H5</accession>
<comment type="caution">
    <text evidence="1">The sequence shown here is derived from an EMBL/GenBank/DDBJ whole genome shotgun (WGS) entry which is preliminary data.</text>
</comment>
<keyword evidence="2" id="KW-1185">Reference proteome</keyword>